<dbReference type="EMBL" id="KI913971">
    <property type="protein sequence ID" value="ETV98069.1"/>
    <property type="molecule type" value="Genomic_DNA"/>
</dbReference>
<dbReference type="Pfam" id="PF07859">
    <property type="entry name" value="Abhydrolase_3"/>
    <property type="match status" value="1"/>
</dbReference>
<dbReference type="InterPro" id="IPR050300">
    <property type="entry name" value="GDXG_lipolytic_enzyme"/>
</dbReference>
<dbReference type="Gene3D" id="3.40.50.1820">
    <property type="entry name" value="alpha/beta hydrolase"/>
    <property type="match status" value="1"/>
</dbReference>
<evidence type="ECO:0000256" key="1">
    <source>
        <dbReference type="ARBA" id="ARBA00022801"/>
    </source>
</evidence>
<evidence type="ECO:0000259" key="3">
    <source>
        <dbReference type="Pfam" id="PF07859"/>
    </source>
</evidence>
<dbReference type="PANTHER" id="PTHR48081">
    <property type="entry name" value="AB HYDROLASE SUPERFAMILY PROTEIN C4A8.06C"/>
    <property type="match status" value="1"/>
</dbReference>
<keyword evidence="2" id="KW-0812">Transmembrane</keyword>
<dbReference type="RefSeq" id="XP_008873630.1">
    <property type="nucleotide sequence ID" value="XM_008875408.1"/>
</dbReference>
<dbReference type="OrthoDB" id="408631at2759"/>
<keyword evidence="2" id="KW-0472">Membrane</keyword>
<dbReference type="GO" id="GO:0016787">
    <property type="term" value="F:hydrolase activity"/>
    <property type="evidence" value="ECO:0007669"/>
    <property type="project" value="UniProtKB-KW"/>
</dbReference>
<name>A0A024TVQ3_9STRA</name>
<keyword evidence="1" id="KW-0378">Hydrolase</keyword>
<feature type="transmembrane region" description="Helical" evidence="2">
    <location>
        <begin position="6"/>
        <end position="25"/>
    </location>
</feature>
<proteinExistence type="predicted"/>
<evidence type="ECO:0000313" key="4">
    <source>
        <dbReference type="EMBL" id="ETV98069.1"/>
    </source>
</evidence>
<protein>
    <recommendedName>
        <fullName evidence="3">Alpha/beta hydrolase fold-3 domain-containing protein</fullName>
    </recommendedName>
</protein>
<dbReference type="STRING" id="157072.A0A024TVQ3"/>
<dbReference type="PANTHER" id="PTHR48081:SF8">
    <property type="entry name" value="ALPHA_BETA HYDROLASE FOLD-3 DOMAIN-CONTAINING PROTEIN-RELATED"/>
    <property type="match status" value="1"/>
</dbReference>
<dbReference type="AlphaFoldDB" id="A0A024TVQ3"/>
<evidence type="ECO:0000256" key="2">
    <source>
        <dbReference type="SAM" id="Phobius"/>
    </source>
</evidence>
<feature type="domain" description="Alpha/beta hydrolase fold-3" evidence="3">
    <location>
        <begin position="97"/>
        <end position="301"/>
    </location>
</feature>
<feature type="non-terminal residue" evidence="4">
    <location>
        <position position="1"/>
    </location>
</feature>
<gene>
    <name evidence="4" type="ORF">H310_09357</name>
</gene>
<dbReference type="InterPro" id="IPR013094">
    <property type="entry name" value="AB_hydrolase_3"/>
</dbReference>
<dbReference type="VEuPathDB" id="FungiDB:H310_09357"/>
<dbReference type="GeneID" id="20086407"/>
<dbReference type="SUPFAM" id="SSF53474">
    <property type="entry name" value="alpha/beta-Hydrolases"/>
    <property type="match status" value="1"/>
</dbReference>
<accession>A0A024TVQ3</accession>
<organism evidence="4">
    <name type="scientific">Aphanomyces invadans</name>
    <dbReference type="NCBI Taxonomy" id="157072"/>
    <lineage>
        <taxon>Eukaryota</taxon>
        <taxon>Sar</taxon>
        <taxon>Stramenopiles</taxon>
        <taxon>Oomycota</taxon>
        <taxon>Saprolegniomycetes</taxon>
        <taxon>Saprolegniales</taxon>
        <taxon>Verrucalvaceae</taxon>
        <taxon>Aphanomyces</taxon>
    </lineage>
</organism>
<dbReference type="InterPro" id="IPR029058">
    <property type="entry name" value="AB_hydrolase_fold"/>
</dbReference>
<keyword evidence="2" id="KW-1133">Transmembrane helix</keyword>
<dbReference type="eggNOG" id="KOG1515">
    <property type="taxonomic scope" value="Eukaryota"/>
</dbReference>
<reference evidence="4" key="1">
    <citation type="submission" date="2013-12" db="EMBL/GenBank/DDBJ databases">
        <title>The Genome Sequence of Aphanomyces invadans NJM9701.</title>
        <authorList>
            <consortium name="The Broad Institute Genomics Platform"/>
            <person name="Russ C."/>
            <person name="Tyler B."/>
            <person name="van West P."/>
            <person name="Dieguez-Uribeondo J."/>
            <person name="Young S.K."/>
            <person name="Zeng Q."/>
            <person name="Gargeya S."/>
            <person name="Fitzgerald M."/>
            <person name="Abouelleil A."/>
            <person name="Alvarado L."/>
            <person name="Chapman S.B."/>
            <person name="Gainer-Dewar J."/>
            <person name="Goldberg J."/>
            <person name="Griggs A."/>
            <person name="Gujja S."/>
            <person name="Hansen M."/>
            <person name="Howarth C."/>
            <person name="Imamovic A."/>
            <person name="Ireland A."/>
            <person name="Larimer J."/>
            <person name="McCowan C."/>
            <person name="Murphy C."/>
            <person name="Pearson M."/>
            <person name="Poon T.W."/>
            <person name="Priest M."/>
            <person name="Roberts A."/>
            <person name="Saif S."/>
            <person name="Shea T."/>
            <person name="Sykes S."/>
            <person name="Wortman J."/>
            <person name="Nusbaum C."/>
            <person name="Birren B."/>
        </authorList>
    </citation>
    <scope>NUCLEOTIDE SEQUENCE [LARGE SCALE GENOMIC DNA]</scope>
    <source>
        <strain evidence="4">NJM9701</strain>
    </source>
</reference>
<sequence length="325" mass="35550">MTVAFAKVAVAVASCIVAPLVVLFVRPHAEWSYMDALCQRILSCMTPLDIAVVRFGFAWFGRLQRLVYWPAAVVDSPTVKGLWYGDATTPLCDAVVILFVHGGGFLSGTADCMSTGLFQPLLGRLQNSLRAVRLFSVEYDLAPEHPYPRAINQALDAYLWLLDQGVASTNILLMGDSAGGNAVLSLLQRGRQQNVAMPACGVLISPWVDLSVSTPSYDVKTDIFTKNTIVAWRNLYLGNDLTKMIEASPGLQPLEGLPPLLVMYGQTELMANDISAFCAKAKHTHLDLTEYVHPHLYHDFVMLPLGKPSHDAVAAIARFAESKMQ</sequence>